<name>A0A0M9AAT1_9HYME</name>
<protein>
    <submittedName>
        <fullName evidence="1">Uncharacterized protein</fullName>
    </submittedName>
</protein>
<evidence type="ECO:0000313" key="2">
    <source>
        <dbReference type="Proteomes" id="UP000053105"/>
    </source>
</evidence>
<dbReference type="EMBL" id="KQ435698">
    <property type="protein sequence ID" value="KOX80735.1"/>
    <property type="molecule type" value="Genomic_DNA"/>
</dbReference>
<keyword evidence="2" id="KW-1185">Reference proteome</keyword>
<dbReference type="OrthoDB" id="6354602at2759"/>
<dbReference type="Proteomes" id="UP000053105">
    <property type="component" value="Unassembled WGS sequence"/>
</dbReference>
<organism evidence="1 2">
    <name type="scientific">Melipona quadrifasciata</name>
    <dbReference type="NCBI Taxonomy" id="166423"/>
    <lineage>
        <taxon>Eukaryota</taxon>
        <taxon>Metazoa</taxon>
        <taxon>Ecdysozoa</taxon>
        <taxon>Arthropoda</taxon>
        <taxon>Hexapoda</taxon>
        <taxon>Insecta</taxon>
        <taxon>Pterygota</taxon>
        <taxon>Neoptera</taxon>
        <taxon>Endopterygota</taxon>
        <taxon>Hymenoptera</taxon>
        <taxon>Apocrita</taxon>
        <taxon>Aculeata</taxon>
        <taxon>Apoidea</taxon>
        <taxon>Anthophila</taxon>
        <taxon>Apidae</taxon>
        <taxon>Melipona</taxon>
    </lineage>
</organism>
<reference evidence="1 2" key="1">
    <citation type="submission" date="2015-07" db="EMBL/GenBank/DDBJ databases">
        <title>The genome of Melipona quadrifasciata.</title>
        <authorList>
            <person name="Pan H."/>
            <person name="Kapheim K."/>
        </authorList>
    </citation>
    <scope>NUCLEOTIDE SEQUENCE [LARGE SCALE GENOMIC DNA]</scope>
    <source>
        <strain evidence="1">0111107301</strain>
        <tissue evidence="1">Whole body</tissue>
    </source>
</reference>
<dbReference type="AlphaFoldDB" id="A0A0M9AAT1"/>
<sequence length="261" mass="30032">MPDLTLLMQTFHTSDDSSTIKVNVNALNAQQNTLQIFGIDTQRPRIPQIRVSNTRLAQAASGCAPSVDVLPIFDVKQQSVRDPARMGANQPYNLDARLVLEREEVEETKKTSTLAIKPTKFDACRMSTKSSEFLAVWRNVETLCASHDGRRREEITSVASSQPEYLLKTATLPLIFVHHRIYSEEHNRAINSEKLPIFELFTQNAQMQIARKLYQKHSFDEQYRFKITPATLNWKVYGYFARKLRLKDSVCQDEFNRVHDV</sequence>
<evidence type="ECO:0000313" key="1">
    <source>
        <dbReference type="EMBL" id="KOX80735.1"/>
    </source>
</evidence>
<proteinExistence type="predicted"/>
<gene>
    <name evidence="1" type="ORF">WN51_02023</name>
</gene>
<accession>A0A0M9AAT1</accession>